<dbReference type="Pfam" id="PF12770">
    <property type="entry name" value="CHAT"/>
    <property type="match status" value="1"/>
</dbReference>
<feature type="domain" description="CHAT" evidence="1">
    <location>
        <begin position="646"/>
        <end position="915"/>
    </location>
</feature>
<dbReference type="InterPro" id="IPR019734">
    <property type="entry name" value="TPR_rpt"/>
</dbReference>
<dbReference type="InterPro" id="IPR024983">
    <property type="entry name" value="CHAT_dom"/>
</dbReference>
<gene>
    <name evidence="2" type="ORF">NIES593_19595</name>
</gene>
<name>A0A1U7H9L5_9CYAN</name>
<dbReference type="Pfam" id="PF13181">
    <property type="entry name" value="TPR_8"/>
    <property type="match status" value="2"/>
</dbReference>
<evidence type="ECO:0000313" key="2">
    <source>
        <dbReference type="EMBL" id="OKH20231.1"/>
    </source>
</evidence>
<dbReference type="Proteomes" id="UP000186868">
    <property type="component" value="Unassembled WGS sequence"/>
</dbReference>
<dbReference type="Gene3D" id="1.25.40.10">
    <property type="entry name" value="Tetratricopeptide repeat domain"/>
    <property type="match status" value="3"/>
</dbReference>
<evidence type="ECO:0000259" key="1">
    <source>
        <dbReference type="Pfam" id="PF12770"/>
    </source>
</evidence>
<accession>A0A1U7H9L5</accession>
<proteinExistence type="predicted"/>
<reference evidence="2 3" key="1">
    <citation type="submission" date="2016-11" db="EMBL/GenBank/DDBJ databases">
        <title>Draft Genome Sequences of Nine Cyanobacterial Strains from Diverse Habitats.</title>
        <authorList>
            <person name="Zhu T."/>
            <person name="Hou S."/>
            <person name="Lu X."/>
            <person name="Hess W.R."/>
        </authorList>
    </citation>
    <scope>NUCLEOTIDE SEQUENCE [LARGE SCALE GENOMIC DNA]</scope>
    <source>
        <strain evidence="2 3">NIES-593</strain>
    </source>
</reference>
<dbReference type="STRING" id="1921803.NIES593_19595"/>
<keyword evidence="3" id="KW-1185">Reference proteome</keyword>
<protein>
    <recommendedName>
        <fullName evidence="1">CHAT domain-containing protein</fullName>
    </recommendedName>
</protein>
<dbReference type="SMART" id="SM00028">
    <property type="entry name" value="TPR"/>
    <property type="match status" value="8"/>
</dbReference>
<sequence>MASRNWFLAVKRLYKKRSLILAALLFVLSIAVPPVVAQVSLSTPIAQTQPDTSSLVKQGNRLYNLGQFEEAAQIWQQAADAFAAQGNRLNQAMALSNLSLTYQQLSDWERAKEAIANSLNILQTLEKTQEQQRILAQTLDIQGQLQQKIGRSQAALETWQQAVDLYANIGGSNGETISQINQAQAMQDLGLYPRACKTLLKTLELDEQECQISDTQIETLKQELLEAQPSEIREAKARGLRSLGNVLRVIGSLKQSQQVLLSSLEIAQSWNSPQDESKAWLNLGNTERALAKRAQELQDTKQASTYAENALANYQKAAVSPTIKIQAQLNQLELLIEKARWQEAQELSSQIQELLAEFPVSRGAIYVKINLARNLVCLIQKNPYCLRQQESEERSSSSPLDEQSYLEVIQLLQTAVEEAKKLDDKRSQSYAVGLLGQLYENLGEREKAKEYTEQALKEAWQSQASDLIYQWQWQLGRLLAAQGKLKEAIAAYRQAVKTLQSLRNDLVAINPEIQFTFRESVEPVYREYVGLLLQPQGTAQASQENLKQAREAIDSLQLAELENFFQLICLDAQPVVIDQVTDKNDPTAAIIYPILLTDRFEIILKLPQQPALRHYTTPIDARQKVERILERLAQSLTQRNSQETLPLAQQVYDWLLRDVSKDLTSNVKTLVFVLDSPLRNIPMAVLHDGQKYLVEKYGIALTPGLQLLDPQPLERGELRALAAGLTEARGRFPALKYVADELAQVRSRVSSSVELFNREFTNAAFQNQINALPFPVVHLATHGQFSSQAEATFILTWDGQLDVNQLNDLLRSRDPSRTDPIELLVLSACETLTGDKKAALGLAGVAVRAGARSTLATLWSVNDEATAFLMGQFYEALKNPTVTKAEALRRAQLALLENSKFDRPHFWAPYVLVGNWL</sequence>
<dbReference type="AlphaFoldDB" id="A0A1U7H9L5"/>
<dbReference type="PANTHER" id="PTHR10098">
    <property type="entry name" value="RAPSYN-RELATED"/>
    <property type="match status" value="1"/>
</dbReference>
<dbReference type="SUPFAM" id="SSF48452">
    <property type="entry name" value="TPR-like"/>
    <property type="match status" value="3"/>
</dbReference>
<organism evidence="2 3">
    <name type="scientific">Hydrococcus rivularis NIES-593</name>
    <dbReference type="NCBI Taxonomy" id="1921803"/>
    <lineage>
        <taxon>Bacteria</taxon>
        <taxon>Bacillati</taxon>
        <taxon>Cyanobacteriota</taxon>
        <taxon>Cyanophyceae</taxon>
        <taxon>Pleurocapsales</taxon>
        <taxon>Hydrococcaceae</taxon>
        <taxon>Hydrococcus</taxon>
    </lineage>
</organism>
<evidence type="ECO:0000313" key="3">
    <source>
        <dbReference type="Proteomes" id="UP000186868"/>
    </source>
</evidence>
<dbReference type="EMBL" id="MRCB01000033">
    <property type="protein sequence ID" value="OKH20231.1"/>
    <property type="molecule type" value="Genomic_DNA"/>
</dbReference>
<comment type="caution">
    <text evidence="2">The sequence shown here is derived from an EMBL/GenBank/DDBJ whole genome shotgun (WGS) entry which is preliminary data.</text>
</comment>
<dbReference type="PANTHER" id="PTHR10098:SF112">
    <property type="entry name" value="SLR0380 PROTEIN"/>
    <property type="match status" value="1"/>
</dbReference>
<dbReference type="InterPro" id="IPR011990">
    <property type="entry name" value="TPR-like_helical_dom_sf"/>
</dbReference>